<evidence type="ECO:0000256" key="1">
    <source>
        <dbReference type="ARBA" id="ARBA00001946"/>
    </source>
</evidence>
<gene>
    <name evidence="4" type="ORF">AC529_09970</name>
</gene>
<keyword evidence="3" id="KW-0460">Magnesium</keyword>
<organism evidence="4 5">
    <name type="scientific">Thermobifida cellulosilytica TB100</name>
    <dbReference type="NCBI Taxonomy" id="665004"/>
    <lineage>
        <taxon>Bacteria</taxon>
        <taxon>Bacillati</taxon>
        <taxon>Actinomycetota</taxon>
        <taxon>Actinomycetes</taxon>
        <taxon>Streptosporangiales</taxon>
        <taxon>Nocardiopsidaceae</taxon>
        <taxon>Thermobifida</taxon>
    </lineage>
</organism>
<dbReference type="AlphaFoldDB" id="A0A147KHS3"/>
<dbReference type="PANTHER" id="PTHR46470:SF4">
    <property type="entry name" value="5-AMINO-6-(5-PHOSPHO-D-RIBITYLAMINO)URACIL PHOSPHATASE YIGB"/>
    <property type="match status" value="1"/>
</dbReference>
<evidence type="ECO:0000313" key="5">
    <source>
        <dbReference type="Proteomes" id="UP000074382"/>
    </source>
</evidence>
<keyword evidence="5" id="KW-1185">Reference proteome</keyword>
<keyword evidence="2" id="KW-0378">Hydrolase</keyword>
<proteinExistence type="predicted"/>
<name>A0A147KHS3_THECS</name>
<evidence type="ECO:0000313" key="4">
    <source>
        <dbReference type="EMBL" id="KUP96854.1"/>
    </source>
</evidence>
<dbReference type="PANTHER" id="PTHR46470">
    <property type="entry name" value="N-ACYLNEURAMINATE-9-PHOSPHATASE"/>
    <property type="match status" value="1"/>
</dbReference>
<dbReference type="NCBIfam" id="TIGR01509">
    <property type="entry name" value="HAD-SF-IA-v3"/>
    <property type="match status" value="1"/>
</dbReference>
<dbReference type="EMBL" id="LGEM01000065">
    <property type="protein sequence ID" value="KUP96854.1"/>
    <property type="molecule type" value="Genomic_DNA"/>
</dbReference>
<dbReference type="RefSeq" id="WP_068758755.1">
    <property type="nucleotide sequence ID" value="NZ_KQ950194.1"/>
</dbReference>
<dbReference type="STRING" id="665004.AC529_09970"/>
<dbReference type="Proteomes" id="UP000074382">
    <property type="component" value="Unassembled WGS sequence"/>
</dbReference>
<accession>A0A147KHS3</accession>
<dbReference type="InterPro" id="IPR051400">
    <property type="entry name" value="HAD-like_hydrolase"/>
</dbReference>
<dbReference type="Pfam" id="PF00702">
    <property type="entry name" value="Hydrolase"/>
    <property type="match status" value="1"/>
</dbReference>
<sequence>MPQHPTSSPAAVLFSLDDTLVDDHNAVSHGLRSLMERLGHPSFSAARALWDVQGILSTSAYLAGRIPQSEVRRQRLRALATQAGHSHISDQHCDELYQRYLDAHRSAWRAFDDVAPTLNQLAQRNVRLGVVTNGSQDRQHDKLASLNLARHFGVVVCAETAGAAKPDPRVFRLACQQLGVPPHQTWYVGDQVYEDALGALDAGLYPVLCDRHRLVPATDVTTIHSLTELTALASGALPAGARLR</sequence>
<dbReference type="OrthoDB" id="3680851at2"/>
<evidence type="ECO:0000256" key="2">
    <source>
        <dbReference type="ARBA" id="ARBA00022801"/>
    </source>
</evidence>
<dbReference type="PRINTS" id="PR00413">
    <property type="entry name" value="HADHALOGNASE"/>
</dbReference>
<evidence type="ECO:0000256" key="3">
    <source>
        <dbReference type="ARBA" id="ARBA00022842"/>
    </source>
</evidence>
<dbReference type="SUPFAM" id="SSF56784">
    <property type="entry name" value="HAD-like"/>
    <property type="match status" value="1"/>
</dbReference>
<protein>
    <submittedName>
        <fullName evidence="4">Haloacid dehalogenase</fullName>
    </submittedName>
</protein>
<dbReference type="Gene3D" id="1.20.120.1600">
    <property type="match status" value="1"/>
</dbReference>
<dbReference type="Gene3D" id="3.40.50.1000">
    <property type="entry name" value="HAD superfamily/HAD-like"/>
    <property type="match status" value="1"/>
</dbReference>
<dbReference type="InterPro" id="IPR023214">
    <property type="entry name" value="HAD_sf"/>
</dbReference>
<dbReference type="InterPro" id="IPR036412">
    <property type="entry name" value="HAD-like_sf"/>
</dbReference>
<dbReference type="InterPro" id="IPR006439">
    <property type="entry name" value="HAD-SF_hydro_IA"/>
</dbReference>
<dbReference type="GO" id="GO:0016787">
    <property type="term" value="F:hydrolase activity"/>
    <property type="evidence" value="ECO:0007669"/>
    <property type="project" value="UniProtKB-KW"/>
</dbReference>
<dbReference type="GO" id="GO:0044281">
    <property type="term" value="P:small molecule metabolic process"/>
    <property type="evidence" value="ECO:0007669"/>
    <property type="project" value="UniProtKB-ARBA"/>
</dbReference>
<dbReference type="NCBIfam" id="TIGR01549">
    <property type="entry name" value="HAD-SF-IA-v1"/>
    <property type="match status" value="1"/>
</dbReference>
<comment type="cofactor">
    <cofactor evidence="1">
        <name>Mg(2+)</name>
        <dbReference type="ChEBI" id="CHEBI:18420"/>
    </cofactor>
</comment>
<dbReference type="PATRIC" id="fig|665004.4.peg.4226"/>
<reference evidence="5" key="1">
    <citation type="journal article" date="2017" name="Acta Aliment.">
        <title>Plant polysaccharide degrading enzyme system of Thermpbifida cellulosilytica TB100 revealed by de novo genome project data.</title>
        <authorList>
            <person name="Toth A."/>
            <person name="Baka E."/>
            <person name="Luzics S."/>
            <person name="Bata-Vidacs I."/>
            <person name="Nagy I."/>
            <person name="Balint B."/>
            <person name="Herceg R."/>
            <person name="Olasz F."/>
            <person name="Wilk T."/>
            <person name="Nagy T."/>
            <person name="Kriszt B."/>
            <person name="Nagy I."/>
            <person name="Kukolya J."/>
        </authorList>
    </citation>
    <scope>NUCLEOTIDE SEQUENCE [LARGE SCALE GENOMIC DNA]</scope>
    <source>
        <strain evidence="5">TB100</strain>
    </source>
</reference>
<comment type="caution">
    <text evidence="4">The sequence shown here is derived from an EMBL/GenBank/DDBJ whole genome shotgun (WGS) entry which is preliminary data.</text>
</comment>